<feature type="domain" description="NfeD-like C-terminal" evidence="6">
    <location>
        <begin position="101"/>
        <end position="152"/>
    </location>
</feature>
<evidence type="ECO:0000259" key="6">
    <source>
        <dbReference type="Pfam" id="PF01957"/>
    </source>
</evidence>
<keyword evidence="3 5" id="KW-1133">Transmembrane helix</keyword>
<proteinExistence type="predicted"/>
<reference evidence="7 8" key="1">
    <citation type="submission" date="2024-09" db="EMBL/GenBank/DDBJ databases">
        <authorList>
            <person name="Sun Q."/>
            <person name="Mori K."/>
        </authorList>
    </citation>
    <scope>NUCLEOTIDE SEQUENCE [LARGE SCALE GENOMIC DNA]</scope>
    <source>
        <strain evidence="7 8">CCM 7650</strain>
    </source>
</reference>
<name>A0ABV6FY49_9BACT</name>
<dbReference type="RefSeq" id="WP_382389405.1">
    <property type="nucleotide sequence ID" value="NZ_JBHLWI010000090.1"/>
</dbReference>
<evidence type="ECO:0000256" key="4">
    <source>
        <dbReference type="ARBA" id="ARBA00023136"/>
    </source>
</evidence>
<dbReference type="PANTHER" id="PTHR33507">
    <property type="entry name" value="INNER MEMBRANE PROTEIN YBBJ"/>
    <property type="match status" value="1"/>
</dbReference>
<dbReference type="Proteomes" id="UP001589797">
    <property type="component" value="Unassembled WGS sequence"/>
</dbReference>
<keyword evidence="4 5" id="KW-0472">Membrane</keyword>
<dbReference type="PANTHER" id="PTHR33507:SF3">
    <property type="entry name" value="INNER MEMBRANE PROTEIN YBBJ"/>
    <property type="match status" value="1"/>
</dbReference>
<evidence type="ECO:0000256" key="3">
    <source>
        <dbReference type="ARBA" id="ARBA00022989"/>
    </source>
</evidence>
<protein>
    <submittedName>
        <fullName evidence="7">NfeD family protein</fullName>
    </submittedName>
</protein>
<gene>
    <name evidence="7" type="ORF">ACFFIP_19145</name>
</gene>
<evidence type="ECO:0000256" key="5">
    <source>
        <dbReference type="SAM" id="Phobius"/>
    </source>
</evidence>
<comment type="caution">
    <text evidence="7">The sequence shown here is derived from an EMBL/GenBank/DDBJ whole genome shotgun (WGS) entry which is preliminary data.</text>
</comment>
<organism evidence="7 8">
    <name type="scientific">Fontibacter flavus</name>
    <dbReference type="NCBI Taxonomy" id="654838"/>
    <lineage>
        <taxon>Bacteria</taxon>
        <taxon>Pseudomonadati</taxon>
        <taxon>Bacteroidota</taxon>
        <taxon>Cytophagia</taxon>
        <taxon>Cytophagales</taxon>
        <taxon>Cyclobacteriaceae</taxon>
        <taxon>Fontibacter</taxon>
    </lineage>
</organism>
<evidence type="ECO:0000256" key="1">
    <source>
        <dbReference type="ARBA" id="ARBA00004141"/>
    </source>
</evidence>
<dbReference type="Gene3D" id="2.40.50.140">
    <property type="entry name" value="Nucleic acid-binding proteins"/>
    <property type="match status" value="1"/>
</dbReference>
<sequence>MTWFILISILLIGLILVLAEILFVPGTTVVGIIGLLVTAGGIYFAFLKFDAQVGYIVLVSAMLLNLIALVYGFRSGVWNKFALKDTITSRSFDERLAGLEVGMAGKAVSDIKPIGKAEFGDNIYEVKSDSGFIPVGSNVFITKLEDNKIIIKS</sequence>
<feature type="transmembrane region" description="Helical" evidence="5">
    <location>
        <begin position="29"/>
        <end position="46"/>
    </location>
</feature>
<dbReference type="InterPro" id="IPR002810">
    <property type="entry name" value="NfeD-like_C"/>
</dbReference>
<comment type="subcellular location">
    <subcellularLocation>
        <location evidence="1">Membrane</location>
        <topology evidence="1">Multi-pass membrane protein</topology>
    </subcellularLocation>
</comment>
<dbReference type="InterPro" id="IPR052165">
    <property type="entry name" value="Membrane_assoc_protease"/>
</dbReference>
<dbReference type="InterPro" id="IPR012340">
    <property type="entry name" value="NA-bd_OB-fold"/>
</dbReference>
<evidence type="ECO:0000313" key="7">
    <source>
        <dbReference type="EMBL" id="MFC0264813.1"/>
    </source>
</evidence>
<dbReference type="Pfam" id="PF01957">
    <property type="entry name" value="NfeD"/>
    <property type="match status" value="1"/>
</dbReference>
<keyword evidence="2 5" id="KW-0812">Transmembrane</keyword>
<evidence type="ECO:0000313" key="8">
    <source>
        <dbReference type="Proteomes" id="UP001589797"/>
    </source>
</evidence>
<keyword evidence="8" id="KW-1185">Reference proteome</keyword>
<evidence type="ECO:0000256" key="2">
    <source>
        <dbReference type="ARBA" id="ARBA00022692"/>
    </source>
</evidence>
<accession>A0ABV6FY49</accession>
<dbReference type="EMBL" id="JBHLWI010000090">
    <property type="protein sequence ID" value="MFC0264813.1"/>
    <property type="molecule type" value="Genomic_DNA"/>
</dbReference>
<feature type="transmembrane region" description="Helical" evidence="5">
    <location>
        <begin position="53"/>
        <end position="73"/>
    </location>
</feature>